<organism evidence="1 2">
    <name type="scientific">Nocardia thailandica</name>
    <dbReference type="NCBI Taxonomy" id="257275"/>
    <lineage>
        <taxon>Bacteria</taxon>
        <taxon>Bacillati</taxon>
        <taxon>Actinomycetota</taxon>
        <taxon>Actinomycetes</taxon>
        <taxon>Mycobacteriales</taxon>
        <taxon>Nocardiaceae</taxon>
        <taxon>Nocardia</taxon>
    </lineage>
</organism>
<dbReference type="Proteomes" id="UP001601444">
    <property type="component" value="Unassembled WGS sequence"/>
</dbReference>
<reference evidence="1 2" key="1">
    <citation type="submission" date="2024-10" db="EMBL/GenBank/DDBJ databases">
        <title>The Natural Products Discovery Center: Release of the First 8490 Sequenced Strains for Exploring Actinobacteria Biosynthetic Diversity.</title>
        <authorList>
            <person name="Kalkreuter E."/>
            <person name="Kautsar S.A."/>
            <person name="Yang D."/>
            <person name="Bader C.D."/>
            <person name="Teijaro C.N."/>
            <person name="Fluegel L."/>
            <person name="Davis C.M."/>
            <person name="Simpson J.R."/>
            <person name="Lauterbach L."/>
            <person name="Steele A.D."/>
            <person name="Gui C."/>
            <person name="Meng S."/>
            <person name="Li G."/>
            <person name="Viehrig K."/>
            <person name="Ye F."/>
            <person name="Su P."/>
            <person name="Kiefer A.F."/>
            <person name="Nichols A."/>
            <person name="Cepeda A.J."/>
            <person name="Yan W."/>
            <person name="Fan B."/>
            <person name="Jiang Y."/>
            <person name="Adhikari A."/>
            <person name="Zheng C.-J."/>
            <person name="Schuster L."/>
            <person name="Cowan T.M."/>
            <person name="Smanski M.J."/>
            <person name="Chevrette M.G."/>
            <person name="De Carvalho L.P.S."/>
            <person name="Shen B."/>
        </authorList>
    </citation>
    <scope>NUCLEOTIDE SEQUENCE [LARGE SCALE GENOMIC DNA]</scope>
    <source>
        <strain evidence="1 2">NPDC004045</strain>
    </source>
</reference>
<sequence length="138" mass="15102">MTDAVQAAGELAAQLGIESGDIVLEAGWDSDVDRLLSSNIAELSGRPTVDEDHDGVAEVVVLWFREGDDLLEDALAELAPVFDHAFWLFTPRVGREGWVDPADIFDAAAVAELTVELHTLTLPEWSGTRLYRRDQAPD</sequence>
<protein>
    <submittedName>
        <fullName evidence="1">DUF3052 family protein</fullName>
    </submittedName>
</protein>
<evidence type="ECO:0000313" key="2">
    <source>
        <dbReference type="Proteomes" id="UP001601444"/>
    </source>
</evidence>
<evidence type="ECO:0000313" key="1">
    <source>
        <dbReference type="EMBL" id="MFF0546661.1"/>
    </source>
</evidence>
<comment type="caution">
    <text evidence="1">The sequence shown here is derived from an EMBL/GenBank/DDBJ whole genome shotgun (WGS) entry which is preliminary data.</text>
</comment>
<name>A0ABW6PW48_9NOCA</name>
<proteinExistence type="predicted"/>
<dbReference type="InterPro" id="IPR021412">
    <property type="entry name" value="DUF3052"/>
</dbReference>
<dbReference type="Pfam" id="PF11253">
    <property type="entry name" value="DUF3052"/>
    <property type="match status" value="1"/>
</dbReference>
<keyword evidence="2" id="KW-1185">Reference proteome</keyword>
<accession>A0ABW6PW48</accession>
<gene>
    <name evidence="1" type="ORF">ACFYTF_27865</name>
</gene>
<dbReference type="RefSeq" id="WP_043660543.1">
    <property type="nucleotide sequence ID" value="NZ_JBIAMX010000024.1"/>
</dbReference>
<dbReference type="EMBL" id="JBIAMX010000024">
    <property type="protein sequence ID" value="MFF0546661.1"/>
    <property type="molecule type" value="Genomic_DNA"/>
</dbReference>